<comment type="cofactor">
    <cofactor evidence="1">
        <name>FAD</name>
        <dbReference type="ChEBI" id="CHEBI:57692"/>
    </cofactor>
</comment>
<dbReference type="InterPro" id="IPR009100">
    <property type="entry name" value="AcylCoA_DH/oxidase_NM_dom_sf"/>
</dbReference>
<dbReference type="PANTHER" id="PTHR43884">
    <property type="entry name" value="ACYL-COA DEHYDROGENASE"/>
    <property type="match status" value="1"/>
</dbReference>
<dbReference type="EMBL" id="JAKFHA010000006">
    <property type="protein sequence ID" value="MCF2528372.1"/>
    <property type="molecule type" value="Genomic_DNA"/>
</dbReference>
<proteinExistence type="inferred from homology"/>
<comment type="similarity">
    <text evidence="2">Belongs to the acyl-CoA dehydrogenase family.</text>
</comment>
<evidence type="ECO:0000259" key="6">
    <source>
        <dbReference type="Pfam" id="PF00441"/>
    </source>
</evidence>
<feature type="domain" description="Acyl-CoA dehydrogenase/oxidase N-terminal" evidence="7">
    <location>
        <begin position="6"/>
        <end position="118"/>
    </location>
</feature>
<keyword evidence="5" id="KW-0560">Oxidoreductase</keyword>
<evidence type="ECO:0000256" key="2">
    <source>
        <dbReference type="ARBA" id="ARBA00009347"/>
    </source>
</evidence>
<evidence type="ECO:0000313" key="8">
    <source>
        <dbReference type="EMBL" id="MCF2528372.1"/>
    </source>
</evidence>
<dbReference type="SUPFAM" id="SSF47203">
    <property type="entry name" value="Acyl-CoA dehydrogenase C-terminal domain-like"/>
    <property type="match status" value="1"/>
</dbReference>
<protein>
    <submittedName>
        <fullName evidence="8">Acyl-CoA/acyl-ACP dehydrogenase</fullName>
    </submittedName>
</protein>
<dbReference type="InterPro" id="IPR037069">
    <property type="entry name" value="AcylCoA_DH/ox_N_sf"/>
</dbReference>
<dbReference type="Gene3D" id="1.10.540.10">
    <property type="entry name" value="Acyl-CoA dehydrogenase/oxidase, N-terminal domain"/>
    <property type="match status" value="1"/>
</dbReference>
<dbReference type="InterPro" id="IPR013786">
    <property type="entry name" value="AcylCoA_DH/ox_N"/>
</dbReference>
<feature type="domain" description="Acyl-CoA dehydrogenase/oxidase C-terminal" evidence="6">
    <location>
        <begin position="236"/>
        <end position="381"/>
    </location>
</feature>
<keyword evidence="4" id="KW-0274">FAD</keyword>
<evidence type="ECO:0000256" key="3">
    <source>
        <dbReference type="ARBA" id="ARBA00022630"/>
    </source>
</evidence>
<evidence type="ECO:0000256" key="1">
    <source>
        <dbReference type="ARBA" id="ARBA00001974"/>
    </source>
</evidence>
<evidence type="ECO:0000256" key="4">
    <source>
        <dbReference type="ARBA" id="ARBA00022827"/>
    </source>
</evidence>
<evidence type="ECO:0000256" key="5">
    <source>
        <dbReference type="ARBA" id="ARBA00023002"/>
    </source>
</evidence>
<reference evidence="8" key="1">
    <citation type="submission" date="2022-01" db="EMBL/GenBank/DDBJ databases">
        <title>Genome-Based Taxonomic Classification of the Phylum Actinobacteria.</title>
        <authorList>
            <person name="Gao Y."/>
        </authorList>
    </citation>
    <scope>NUCLEOTIDE SEQUENCE</scope>
    <source>
        <strain evidence="8">KLBMP 8922</strain>
    </source>
</reference>
<dbReference type="Gene3D" id="2.40.110.10">
    <property type="entry name" value="Butyryl-CoA Dehydrogenase, subunit A, domain 2"/>
    <property type="match status" value="1"/>
</dbReference>
<evidence type="ECO:0000259" key="7">
    <source>
        <dbReference type="Pfam" id="PF02771"/>
    </source>
</evidence>
<dbReference type="Gene3D" id="1.20.140.10">
    <property type="entry name" value="Butyryl-CoA Dehydrogenase, subunit A, domain 3"/>
    <property type="match status" value="1"/>
</dbReference>
<comment type="caution">
    <text evidence="8">The sequence shown here is derived from an EMBL/GenBank/DDBJ whole genome shotgun (WGS) entry which is preliminary data.</text>
</comment>
<dbReference type="SUPFAM" id="SSF56645">
    <property type="entry name" value="Acyl-CoA dehydrogenase NM domain-like"/>
    <property type="match status" value="1"/>
</dbReference>
<sequence length="385" mass="40610">MDVEFSEEQQEIRSALRDALDKASDSPAVRAGMVTEHGYDAAVWRRLCEQTGLAGLGIPEEYGGVGFSFTEVVIALEEMGRVLYPSPFLASAVMAASALVHSGDEAACAEYLPGIAEGTTTATLALAEPGSRDVAEVSLSATVTSAGEYRLDGVKTHVIDGALADLVLVAARLDGEVALFAVAADAAGLTRTQLPVLDQTRRQGRLDFADTPARLVGTPGAATAAALERVRQLTEVAIAAESVGGANRCLDMTVEYSKIRVQFGRQIGSFQGIKHRCADMYVQLETARSALYYAAWAATEAEAAGLDVDPAAPGAGELALMAPLAMTTATAAYRHLAEETIQLHGGVGFTWEHDAHLYLKRATTSALLFGQRTLQRERIAALAGI</sequence>
<keyword evidence="9" id="KW-1185">Reference proteome</keyword>
<evidence type="ECO:0000313" key="9">
    <source>
        <dbReference type="Proteomes" id="UP001165378"/>
    </source>
</evidence>
<dbReference type="InterPro" id="IPR036250">
    <property type="entry name" value="AcylCo_DH-like_C"/>
</dbReference>
<accession>A0AA41Q1J1</accession>
<dbReference type="CDD" id="cd00567">
    <property type="entry name" value="ACAD"/>
    <property type="match status" value="1"/>
</dbReference>
<dbReference type="RefSeq" id="WP_235052531.1">
    <property type="nucleotide sequence ID" value="NZ_JAKFHA010000006.1"/>
</dbReference>
<dbReference type="Pfam" id="PF02771">
    <property type="entry name" value="Acyl-CoA_dh_N"/>
    <property type="match status" value="1"/>
</dbReference>
<organism evidence="8 9">
    <name type="scientific">Yinghuangia soli</name>
    <dbReference type="NCBI Taxonomy" id="2908204"/>
    <lineage>
        <taxon>Bacteria</taxon>
        <taxon>Bacillati</taxon>
        <taxon>Actinomycetota</taxon>
        <taxon>Actinomycetes</taxon>
        <taxon>Kitasatosporales</taxon>
        <taxon>Streptomycetaceae</taxon>
        <taxon>Yinghuangia</taxon>
    </lineage>
</organism>
<dbReference type="GO" id="GO:0050660">
    <property type="term" value="F:flavin adenine dinucleotide binding"/>
    <property type="evidence" value="ECO:0007669"/>
    <property type="project" value="InterPro"/>
</dbReference>
<dbReference type="InterPro" id="IPR046373">
    <property type="entry name" value="Acyl-CoA_Oxase/DH_mid-dom_sf"/>
</dbReference>
<name>A0AA41Q1J1_9ACTN</name>
<dbReference type="InterPro" id="IPR009075">
    <property type="entry name" value="AcylCo_DH/oxidase_C"/>
</dbReference>
<dbReference type="Pfam" id="PF00441">
    <property type="entry name" value="Acyl-CoA_dh_1"/>
    <property type="match status" value="1"/>
</dbReference>
<gene>
    <name evidence="8" type="ORF">LZ495_14245</name>
</gene>
<dbReference type="PANTHER" id="PTHR43884:SF20">
    <property type="entry name" value="ACYL-COA DEHYDROGENASE FADE28"/>
    <property type="match status" value="1"/>
</dbReference>
<dbReference type="AlphaFoldDB" id="A0AA41Q1J1"/>
<dbReference type="GO" id="GO:0003995">
    <property type="term" value="F:acyl-CoA dehydrogenase activity"/>
    <property type="evidence" value="ECO:0007669"/>
    <property type="project" value="TreeGrafter"/>
</dbReference>
<keyword evidence="3" id="KW-0285">Flavoprotein</keyword>
<dbReference type="Proteomes" id="UP001165378">
    <property type="component" value="Unassembled WGS sequence"/>
</dbReference>